<organism evidence="1 2">
    <name type="scientific">Pleurodeles waltl</name>
    <name type="common">Iberian ribbed newt</name>
    <dbReference type="NCBI Taxonomy" id="8319"/>
    <lineage>
        <taxon>Eukaryota</taxon>
        <taxon>Metazoa</taxon>
        <taxon>Chordata</taxon>
        <taxon>Craniata</taxon>
        <taxon>Vertebrata</taxon>
        <taxon>Euteleostomi</taxon>
        <taxon>Amphibia</taxon>
        <taxon>Batrachia</taxon>
        <taxon>Caudata</taxon>
        <taxon>Salamandroidea</taxon>
        <taxon>Salamandridae</taxon>
        <taxon>Pleurodelinae</taxon>
        <taxon>Pleurodeles</taxon>
    </lineage>
</organism>
<reference evidence="1" key="1">
    <citation type="journal article" date="2022" name="bioRxiv">
        <title>Sequencing and chromosome-scale assembly of the giantPleurodeles waltlgenome.</title>
        <authorList>
            <person name="Brown T."/>
            <person name="Elewa A."/>
            <person name="Iarovenko S."/>
            <person name="Subramanian E."/>
            <person name="Araus A.J."/>
            <person name="Petzold A."/>
            <person name="Susuki M."/>
            <person name="Suzuki K.-i.T."/>
            <person name="Hayashi T."/>
            <person name="Toyoda A."/>
            <person name="Oliveira C."/>
            <person name="Osipova E."/>
            <person name="Leigh N.D."/>
            <person name="Simon A."/>
            <person name="Yun M.H."/>
        </authorList>
    </citation>
    <scope>NUCLEOTIDE SEQUENCE</scope>
    <source>
        <strain evidence="1">20211129_DDA</strain>
        <tissue evidence="1">Liver</tissue>
    </source>
</reference>
<dbReference type="Proteomes" id="UP001066276">
    <property type="component" value="Chromosome 3_1"/>
</dbReference>
<evidence type="ECO:0000313" key="2">
    <source>
        <dbReference type="Proteomes" id="UP001066276"/>
    </source>
</evidence>
<keyword evidence="2" id="KW-1185">Reference proteome</keyword>
<protein>
    <submittedName>
        <fullName evidence="1">Uncharacterized protein</fullName>
    </submittedName>
</protein>
<proteinExistence type="predicted"/>
<name>A0AAV7UG10_PLEWA</name>
<gene>
    <name evidence="1" type="ORF">NDU88_003374</name>
</gene>
<sequence length="110" mass="12468">MCRLNAWCLQDKKYTKALANKFCAYFQTNVGAVESAGVLWAACKATIRGHARGILRRKEKDKLHQTTQLEAHALCLEIRLPEDSQEEIACQLELTHAKIAHLSLEQVHQL</sequence>
<dbReference type="AlphaFoldDB" id="A0AAV7UG10"/>
<accession>A0AAV7UG10</accession>
<dbReference type="EMBL" id="JANPWB010000005">
    <property type="protein sequence ID" value="KAJ1186593.1"/>
    <property type="molecule type" value="Genomic_DNA"/>
</dbReference>
<evidence type="ECO:0000313" key="1">
    <source>
        <dbReference type="EMBL" id="KAJ1186593.1"/>
    </source>
</evidence>
<comment type="caution">
    <text evidence="1">The sequence shown here is derived from an EMBL/GenBank/DDBJ whole genome shotgun (WGS) entry which is preliminary data.</text>
</comment>